<dbReference type="CDD" id="cd22624">
    <property type="entry name" value="Kunitz_HAI1_2-like"/>
    <property type="match status" value="1"/>
</dbReference>
<dbReference type="GO" id="GO:0016020">
    <property type="term" value="C:membrane"/>
    <property type="evidence" value="ECO:0007669"/>
    <property type="project" value="UniProtKB-SubCell"/>
</dbReference>
<proteinExistence type="predicted"/>
<dbReference type="InterPro" id="IPR022409">
    <property type="entry name" value="PKD/Chitinase_dom"/>
</dbReference>
<evidence type="ECO:0000256" key="8">
    <source>
        <dbReference type="PROSITE-ProRule" id="PRU00124"/>
    </source>
</evidence>
<feature type="domain" description="MANSC" evidence="11">
    <location>
        <begin position="38"/>
        <end position="121"/>
    </location>
</feature>
<dbReference type="SMART" id="SM00089">
    <property type="entry name" value="PKD"/>
    <property type="match status" value="1"/>
</dbReference>
<dbReference type="Pfam" id="PF22352">
    <property type="entry name" value="K319L-like_PKD"/>
    <property type="match status" value="1"/>
</dbReference>
<organism evidence="12 13">
    <name type="scientific">Oryzias latipes</name>
    <name type="common">Japanese rice fish</name>
    <name type="synonym">Japanese killifish</name>
    <dbReference type="NCBI Taxonomy" id="8090"/>
    <lineage>
        <taxon>Eukaryota</taxon>
        <taxon>Metazoa</taxon>
        <taxon>Chordata</taxon>
        <taxon>Craniata</taxon>
        <taxon>Vertebrata</taxon>
        <taxon>Euteleostomi</taxon>
        <taxon>Actinopterygii</taxon>
        <taxon>Neopterygii</taxon>
        <taxon>Teleostei</taxon>
        <taxon>Neoteleostei</taxon>
        <taxon>Acanthomorphata</taxon>
        <taxon>Ovalentaria</taxon>
        <taxon>Atherinomorphae</taxon>
        <taxon>Beloniformes</taxon>
        <taxon>Adrianichthyidae</taxon>
        <taxon>Oryziinae</taxon>
        <taxon>Oryzias</taxon>
    </lineage>
</organism>
<dbReference type="Gene3D" id="4.10.400.10">
    <property type="entry name" value="Low-density Lipoprotein Receptor"/>
    <property type="match status" value="1"/>
</dbReference>
<dbReference type="AlphaFoldDB" id="A0A3P9IA26"/>
<dbReference type="CDD" id="cd00112">
    <property type="entry name" value="LDLa"/>
    <property type="match status" value="1"/>
</dbReference>
<evidence type="ECO:0000256" key="9">
    <source>
        <dbReference type="SAM" id="SignalP"/>
    </source>
</evidence>
<keyword evidence="2" id="KW-0812">Transmembrane</keyword>
<evidence type="ECO:0000256" key="5">
    <source>
        <dbReference type="ARBA" id="ARBA00023136"/>
    </source>
</evidence>
<dbReference type="PROSITE" id="PS50068">
    <property type="entry name" value="LDLRA_2"/>
    <property type="match status" value="1"/>
</dbReference>
<evidence type="ECO:0000256" key="6">
    <source>
        <dbReference type="ARBA" id="ARBA00023157"/>
    </source>
</evidence>
<dbReference type="InterPro" id="IPR013980">
    <property type="entry name" value="MANSC_dom"/>
</dbReference>
<sequence>MSLSRRRGAHALVFLFLWVNSSFSQDTGEACLSNFKRGKEDFVLDTDESVKNGATFITPPKVSQEKECVAACCKEPKCNLAFMKRGDEEDGSIIESCFLFDCLYKNKYACHFVKQQGFTSYITKSVYNSYISVEPRPSKTPPQANAGLDLVVQPGETVTLNGFQSKDDHTITSFKWEMITEYPHAVLKKTNLPDQLLVSNLTSGRYKFKLTVTDSIGQKGSTVLTVLVLTPQESEHHCMAPKKIGPCRGSFPRWHYNAASQKCEQFIFGGCRENRNNYILEEECKIACSSSHGTGPGSQKCGSPCSPGQFTCSNNCCLEEGYECDGINQCSDGSDEVKCEKCKPFTFPFAARCTAVVETGTCRDTQTMWYYDPYKEKCFRFNYGGCEGNENRFDSLDKCKTACTGITGVFLCLYPINNITVFLALVHTIPSTPLCYLHPILGLAKSRPDASPHREVLDNSMSFLLDAVQGGVLFQHESVQDIKDIRQFGVKELDHQGPDLNHQNIFGNKLSSLRTRPFH</sequence>
<keyword evidence="6 8" id="KW-1015">Disulfide bond</keyword>
<feature type="chain" id="PRO_5018104850" evidence="9">
    <location>
        <begin position="25"/>
        <end position="519"/>
    </location>
</feature>
<evidence type="ECO:0000259" key="10">
    <source>
        <dbReference type="PROSITE" id="PS50279"/>
    </source>
</evidence>
<dbReference type="SUPFAM" id="SSF49299">
    <property type="entry name" value="PKD domain"/>
    <property type="match status" value="1"/>
</dbReference>
<dbReference type="SMART" id="SM00765">
    <property type="entry name" value="MANEC"/>
    <property type="match status" value="1"/>
</dbReference>
<evidence type="ECO:0000256" key="4">
    <source>
        <dbReference type="ARBA" id="ARBA00022989"/>
    </source>
</evidence>
<dbReference type="PROSITE" id="PS00280">
    <property type="entry name" value="BPTI_KUNITZ_1"/>
    <property type="match status" value="2"/>
</dbReference>
<dbReference type="SMART" id="SM00131">
    <property type="entry name" value="KU"/>
    <property type="match status" value="2"/>
</dbReference>
<accession>A0A3P9IA26</accession>
<dbReference type="InterPro" id="IPR035986">
    <property type="entry name" value="PKD_dom_sf"/>
</dbReference>
<dbReference type="GO" id="GO:0004867">
    <property type="term" value="F:serine-type endopeptidase inhibitor activity"/>
    <property type="evidence" value="ECO:0007669"/>
    <property type="project" value="InterPro"/>
</dbReference>
<dbReference type="Gene3D" id="2.60.40.10">
    <property type="entry name" value="Immunoglobulins"/>
    <property type="match status" value="1"/>
</dbReference>
<dbReference type="Ensembl" id="ENSORLT00015034502.1">
    <property type="protein sequence ID" value="ENSORLP00015016916.1"/>
    <property type="gene ID" value="ENSORLG00015017984.1"/>
</dbReference>
<reference evidence="12" key="3">
    <citation type="submission" date="2025-08" db="UniProtKB">
        <authorList>
            <consortium name="Ensembl"/>
        </authorList>
    </citation>
    <scope>IDENTIFICATION</scope>
    <source>
        <strain evidence="12">HSOK</strain>
    </source>
</reference>
<dbReference type="InterPro" id="IPR020901">
    <property type="entry name" value="Prtase_inh_Kunz-CS"/>
</dbReference>
<keyword evidence="3 9" id="KW-0732">Signal</keyword>
<dbReference type="PANTHER" id="PTHR46750">
    <property type="entry name" value="KUNITZ-TYPE PROTEASE INHIBITOR 1"/>
    <property type="match status" value="1"/>
</dbReference>
<dbReference type="FunFam" id="4.10.410.10:FF:000006">
    <property type="entry name" value="Serine peptidase inhibitor, Kunitz type 1"/>
    <property type="match status" value="1"/>
</dbReference>
<keyword evidence="7" id="KW-0325">Glycoprotein</keyword>
<reference evidence="12 13" key="2">
    <citation type="submission" date="2017-04" db="EMBL/GenBank/DDBJ databases">
        <title>CpG methylation of centromeres and impact of large insertions on vertebrate speciation.</title>
        <authorList>
            <person name="Ichikawa K."/>
            <person name="Yoshimura J."/>
            <person name="Morishita S."/>
        </authorList>
    </citation>
    <scope>NUCLEOTIDE SEQUENCE</scope>
    <source>
        <strain evidence="12 13">HSOK</strain>
    </source>
</reference>
<dbReference type="InterPro" id="IPR013783">
    <property type="entry name" value="Ig-like_fold"/>
</dbReference>
<dbReference type="Pfam" id="PF00014">
    <property type="entry name" value="Kunitz_BPTI"/>
    <property type="match status" value="2"/>
</dbReference>
<evidence type="ECO:0000259" key="11">
    <source>
        <dbReference type="PROSITE" id="PS50986"/>
    </source>
</evidence>
<evidence type="ECO:0000313" key="13">
    <source>
        <dbReference type="Proteomes" id="UP000265200"/>
    </source>
</evidence>
<protein>
    <submittedName>
        <fullName evidence="12">Serine peptidase inhibitor, Kunitz type 1 a</fullName>
    </submittedName>
</protein>
<evidence type="ECO:0000313" key="12">
    <source>
        <dbReference type="Ensembl" id="ENSORLP00015016916.1"/>
    </source>
</evidence>
<name>A0A3P9IA26_ORYLA</name>
<dbReference type="SUPFAM" id="SSF57424">
    <property type="entry name" value="LDL receptor-like module"/>
    <property type="match status" value="1"/>
</dbReference>
<feature type="domain" description="BPTI/Kunitz inhibitor" evidence="10">
    <location>
        <begin position="353"/>
        <end position="403"/>
    </location>
</feature>
<dbReference type="SUPFAM" id="SSF57362">
    <property type="entry name" value="BPTI-like"/>
    <property type="match status" value="2"/>
</dbReference>
<dbReference type="Proteomes" id="UP000265200">
    <property type="component" value="Chromosome 22"/>
</dbReference>
<evidence type="ECO:0000256" key="2">
    <source>
        <dbReference type="ARBA" id="ARBA00022692"/>
    </source>
</evidence>
<reference key="1">
    <citation type="journal article" date="2007" name="Nature">
        <title>The medaka draft genome and insights into vertebrate genome evolution.</title>
        <authorList>
            <person name="Kasahara M."/>
            <person name="Naruse K."/>
            <person name="Sasaki S."/>
            <person name="Nakatani Y."/>
            <person name="Qu W."/>
            <person name="Ahsan B."/>
            <person name="Yamada T."/>
            <person name="Nagayasu Y."/>
            <person name="Doi K."/>
            <person name="Kasai Y."/>
            <person name="Jindo T."/>
            <person name="Kobayashi D."/>
            <person name="Shimada A."/>
            <person name="Toyoda A."/>
            <person name="Kuroki Y."/>
            <person name="Fujiyama A."/>
            <person name="Sasaki T."/>
            <person name="Shimizu A."/>
            <person name="Asakawa S."/>
            <person name="Shimizu N."/>
            <person name="Hashimoto S."/>
            <person name="Yang J."/>
            <person name="Lee Y."/>
            <person name="Matsushima K."/>
            <person name="Sugano S."/>
            <person name="Sakaizumi M."/>
            <person name="Narita T."/>
            <person name="Ohishi K."/>
            <person name="Haga S."/>
            <person name="Ohta F."/>
            <person name="Nomoto H."/>
            <person name="Nogata K."/>
            <person name="Morishita T."/>
            <person name="Endo T."/>
            <person name="Shin-I T."/>
            <person name="Takeda H."/>
            <person name="Morishita S."/>
            <person name="Kohara Y."/>
        </authorList>
    </citation>
    <scope>NUCLEOTIDE SEQUENCE [LARGE SCALE GENOMIC DNA]</scope>
    <source>
        <strain>Hd-rR</strain>
    </source>
</reference>
<dbReference type="PROSITE" id="PS50986">
    <property type="entry name" value="MANSC"/>
    <property type="match status" value="1"/>
</dbReference>
<dbReference type="InterPro" id="IPR011106">
    <property type="entry name" value="MANSC_N"/>
</dbReference>
<feature type="disulfide bond" evidence="8">
    <location>
        <begin position="312"/>
        <end position="330"/>
    </location>
</feature>
<dbReference type="CDD" id="cd22623">
    <property type="entry name" value="Kunitz_HAI1_1-like"/>
    <property type="match status" value="1"/>
</dbReference>
<feature type="signal peptide" evidence="9">
    <location>
        <begin position="1"/>
        <end position="24"/>
    </location>
</feature>
<dbReference type="InterPro" id="IPR036055">
    <property type="entry name" value="LDL_receptor-like_sf"/>
</dbReference>
<dbReference type="PANTHER" id="PTHR46750:SF1">
    <property type="entry name" value="KUNITZ-TYPE PROTEASE INHIBITOR 1"/>
    <property type="match status" value="1"/>
</dbReference>
<feature type="disulfide bond" evidence="8">
    <location>
        <begin position="305"/>
        <end position="317"/>
    </location>
</feature>
<dbReference type="SMART" id="SM00192">
    <property type="entry name" value="LDLa"/>
    <property type="match status" value="1"/>
</dbReference>
<comment type="subcellular location">
    <subcellularLocation>
        <location evidence="1">Membrane</location>
    </subcellularLocation>
</comment>
<keyword evidence="4" id="KW-1133">Transmembrane helix</keyword>
<feature type="domain" description="BPTI/Kunitz inhibitor" evidence="10">
    <location>
        <begin position="238"/>
        <end position="288"/>
    </location>
</feature>
<keyword evidence="5" id="KW-0472">Membrane</keyword>
<dbReference type="Pfam" id="PF07502">
    <property type="entry name" value="MANEC"/>
    <property type="match status" value="1"/>
</dbReference>
<dbReference type="Pfam" id="PF00057">
    <property type="entry name" value="Ldl_recept_a"/>
    <property type="match status" value="1"/>
</dbReference>
<reference evidence="12" key="4">
    <citation type="submission" date="2025-09" db="UniProtKB">
        <authorList>
            <consortium name="Ensembl"/>
        </authorList>
    </citation>
    <scope>IDENTIFICATION</scope>
    <source>
        <strain evidence="12">HSOK</strain>
    </source>
</reference>
<evidence type="ECO:0000256" key="3">
    <source>
        <dbReference type="ARBA" id="ARBA00022729"/>
    </source>
</evidence>
<feature type="disulfide bond" evidence="8">
    <location>
        <begin position="324"/>
        <end position="339"/>
    </location>
</feature>
<dbReference type="FunFam" id="4.10.410.10:FF:000020">
    <property type="entry name" value="Collagen, type VI, alpha 3"/>
    <property type="match status" value="1"/>
</dbReference>
<dbReference type="InterPro" id="IPR002172">
    <property type="entry name" value="LDrepeatLR_classA_rpt"/>
</dbReference>
<dbReference type="PRINTS" id="PR00759">
    <property type="entry name" value="BASICPTASE"/>
</dbReference>
<evidence type="ECO:0000256" key="1">
    <source>
        <dbReference type="ARBA" id="ARBA00004370"/>
    </source>
</evidence>
<dbReference type="InterPro" id="IPR002223">
    <property type="entry name" value="Kunitz_BPTI"/>
</dbReference>
<dbReference type="InterPro" id="IPR036880">
    <property type="entry name" value="Kunitz_BPTI_sf"/>
</dbReference>
<dbReference type="Gene3D" id="4.10.410.10">
    <property type="entry name" value="Pancreatic trypsin inhibitor Kunitz domain"/>
    <property type="match status" value="2"/>
</dbReference>
<dbReference type="CDD" id="cd00146">
    <property type="entry name" value="PKD"/>
    <property type="match status" value="1"/>
</dbReference>
<dbReference type="PROSITE" id="PS50279">
    <property type="entry name" value="BPTI_KUNITZ_2"/>
    <property type="match status" value="2"/>
</dbReference>
<evidence type="ECO:0000256" key="7">
    <source>
        <dbReference type="ARBA" id="ARBA00023180"/>
    </source>
</evidence>